<keyword evidence="1" id="KW-0560">Oxidoreductase</keyword>
<evidence type="ECO:0000313" key="4">
    <source>
        <dbReference type="EMBL" id="SKA85660.1"/>
    </source>
</evidence>
<gene>
    <name evidence="4" type="ORF">SAMN06295879_0805</name>
</gene>
<proteinExistence type="predicted"/>
<dbReference type="RefSeq" id="WP_078713433.1">
    <property type="nucleotide sequence ID" value="NZ_FUYG01000002.1"/>
</dbReference>
<dbReference type="Proteomes" id="UP000189735">
    <property type="component" value="Unassembled WGS sequence"/>
</dbReference>
<dbReference type="Pfam" id="PF02826">
    <property type="entry name" value="2-Hacid_dh_C"/>
    <property type="match status" value="1"/>
</dbReference>
<dbReference type="SUPFAM" id="SSF51735">
    <property type="entry name" value="NAD(P)-binding Rossmann-fold domains"/>
    <property type="match status" value="1"/>
</dbReference>
<accession>A0A1T4X7M9</accession>
<dbReference type="GO" id="GO:0016618">
    <property type="term" value="F:hydroxypyruvate reductase [NAD(P)H] activity"/>
    <property type="evidence" value="ECO:0007669"/>
    <property type="project" value="TreeGrafter"/>
</dbReference>
<name>A0A1T4X7M9_9MICO</name>
<organism evidence="4 5">
    <name type="scientific">Agreia bicolorata</name>
    <dbReference type="NCBI Taxonomy" id="110935"/>
    <lineage>
        <taxon>Bacteria</taxon>
        <taxon>Bacillati</taxon>
        <taxon>Actinomycetota</taxon>
        <taxon>Actinomycetes</taxon>
        <taxon>Micrococcales</taxon>
        <taxon>Microbacteriaceae</taxon>
        <taxon>Agreia</taxon>
    </lineage>
</organism>
<dbReference type="PROSITE" id="PS00671">
    <property type="entry name" value="D_2_HYDROXYACID_DH_3"/>
    <property type="match status" value="1"/>
</dbReference>
<dbReference type="InterPro" id="IPR029753">
    <property type="entry name" value="D-isomer_DH_CS"/>
</dbReference>
<evidence type="ECO:0000313" key="5">
    <source>
        <dbReference type="Proteomes" id="UP000189735"/>
    </source>
</evidence>
<dbReference type="PANTHER" id="PTHR10996:SF178">
    <property type="entry name" value="2-HYDROXYACID DEHYDROGENASE YGL185C-RELATED"/>
    <property type="match status" value="1"/>
</dbReference>
<dbReference type="CDD" id="cd12159">
    <property type="entry name" value="2-Hacid_dh_2"/>
    <property type="match status" value="1"/>
</dbReference>
<dbReference type="InterPro" id="IPR036291">
    <property type="entry name" value="NAD(P)-bd_dom_sf"/>
</dbReference>
<dbReference type="Gene3D" id="3.40.50.720">
    <property type="entry name" value="NAD(P)-binding Rossmann-like Domain"/>
    <property type="match status" value="2"/>
</dbReference>
<dbReference type="GO" id="GO:0030267">
    <property type="term" value="F:glyoxylate reductase (NADPH) activity"/>
    <property type="evidence" value="ECO:0007669"/>
    <property type="project" value="TreeGrafter"/>
</dbReference>
<keyword evidence="2" id="KW-0520">NAD</keyword>
<sequence>MSAEQHREILAAPPHIPGDDARPVPGPIAILPEQVSLFVDAVESAGGQVAGLSTDTRGVIWLDPKGAEKFGEILTENPQLSWIQLPYAGVDAFADILKSSARPTLTVTSAKGAFAQPVAEHALMLTLALLRRLPLRLRATSWGDGTLGTSLYGLHIVIVGAGGIALELIRLLQPFGVSVTIVRRGSTPVEGASATVSTDRLDAVLPGADVLILAAALTDDTRGLIGEQQFGQMKNSSIVVNIGRGGLVVTDALVDALQTGAIAGAGVDVTDPEPLPDGHPLWSAPNVIITPHSADTPDMTRPLLARRVANNTRAFLGEGGFDGVVDPVVGY</sequence>
<evidence type="ECO:0000256" key="2">
    <source>
        <dbReference type="ARBA" id="ARBA00023027"/>
    </source>
</evidence>
<feature type="domain" description="D-isomer specific 2-hydroxyacid dehydrogenase NAD-binding" evidence="3">
    <location>
        <begin position="124"/>
        <end position="294"/>
    </location>
</feature>
<dbReference type="GO" id="GO:0005829">
    <property type="term" value="C:cytosol"/>
    <property type="evidence" value="ECO:0007669"/>
    <property type="project" value="TreeGrafter"/>
</dbReference>
<dbReference type="InterPro" id="IPR006140">
    <property type="entry name" value="D-isomer_DH_NAD-bd"/>
</dbReference>
<evidence type="ECO:0000256" key="1">
    <source>
        <dbReference type="ARBA" id="ARBA00023002"/>
    </source>
</evidence>
<dbReference type="EMBL" id="FUYG01000002">
    <property type="protein sequence ID" value="SKA85660.1"/>
    <property type="molecule type" value="Genomic_DNA"/>
</dbReference>
<protein>
    <submittedName>
        <fullName evidence="4">Phosphoglycerate dehydrogenase</fullName>
    </submittedName>
</protein>
<reference evidence="5" key="1">
    <citation type="submission" date="2017-02" db="EMBL/GenBank/DDBJ databases">
        <authorList>
            <person name="Varghese N."/>
            <person name="Submissions S."/>
        </authorList>
    </citation>
    <scope>NUCLEOTIDE SEQUENCE [LARGE SCALE GENOMIC DNA]</scope>
    <source>
        <strain evidence="5">VKM Ac-2052</strain>
    </source>
</reference>
<dbReference type="GO" id="GO:0051287">
    <property type="term" value="F:NAD binding"/>
    <property type="evidence" value="ECO:0007669"/>
    <property type="project" value="InterPro"/>
</dbReference>
<dbReference type="PANTHER" id="PTHR10996">
    <property type="entry name" value="2-HYDROXYACID DEHYDROGENASE-RELATED"/>
    <property type="match status" value="1"/>
</dbReference>
<dbReference type="AlphaFoldDB" id="A0A1T4X7M9"/>
<evidence type="ECO:0000259" key="3">
    <source>
        <dbReference type="Pfam" id="PF02826"/>
    </source>
</evidence>
<dbReference type="InterPro" id="IPR050223">
    <property type="entry name" value="D-isomer_2-hydroxyacid_DH"/>
</dbReference>